<dbReference type="Pfam" id="PF25117">
    <property type="entry name" value="Agd3_C"/>
    <property type="match status" value="1"/>
</dbReference>
<evidence type="ECO:0000313" key="4">
    <source>
        <dbReference type="EMBL" id="KAJ6263087.1"/>
    </source>
</evidence>
<dbReference type="PANTHER" id="PTHR31002:SF34">
    <property type="entry name" value="CELL WALL PROTEIN CWP1-RELATED"/>
    <property type="match status" value="1"/>
</dbReference>
<dbReference type="InterPro" id="IPR056827">
    <property type="entry name" value="CBM87_Agd3"/>
</dbReference>
<dbReference type="InterPro" id="IPR050788">
    <property type="entry name" value="Yeast_SRP1/TIP1_CWP"/>
</dbReference>
<evidence type="ECO:0000259" key="3">
    <source>
        <dbReference type="Pfam" id="PF25117"/>
    </source>
</evidence>
<evidence type="ECO:0000259" key="1">
    <source>
        <dbReference type="Pfam" id="PF25115"/>
    </source>
</evidence>
<accession>A0AAD6J3F8</accession>
<dbReference type="PANTHER" id="PTHR31002">
    <property type="entry name" value="SERIPAUPERIN"/>
    <property type="match status" value="1"/>
</dbReference>
<evidence type="ECO:0008006" key="6">
    <source>
        <dbReference type="Google" id="ProtNLM"/>
    </source>
</evidence>
<dbReference type="EMBL" id="JAQGDS010000002">
    <property type="protein sequence ID" value="KAJ6263087.1"/>
    <property type="molecule type" value="Genomic_DNA"/>
</dbReference>
<protein>
    <recommendedName>
        <fullName evidence="6">Extracellular serine-rich protein</fullName>
    </recommendedName>
</protein>
<feature type="domain" description="Agd3 deacetylase" evidence="1">
    <location>
        <begin position="379"/>
        <end position="757"/>
    </location>
</feature>
<dbReference type="InterPro" id="IPR056826">
    <property type="entry name" value="Agd3_CE"/>
</dbReference>
<dbReference type="Pfam" id="PF25115">
    <property type="entry name" value="Agd3_CE"/>
    <property type="match status" value="1"/>
</dbReference>
<dbReference type="InterPro" id="IPR056825">
    <property type="entry name" value="Agd3_C"/>
</dbReference>
<dbReference type="Proteomes" id="UP001221413">
    <property type="component" value="Unassembled WGS sequence"/>
</dbReference>
<feature type="domain" description="Agd3 C-terminal" evidence="3">
    <location>
        <begin position="761"/>
        <end position="827"/>
    </location>
</feature>
<organism evidence="4 5">
    <name type="scientific">Drechslerella dactyloides</name>
    <name type="common">Nematode-trapping fungus</name>
    <name type="synonym">Arthrobotrys dactyloides</name>
    <dbReference type="NCBI Taxonomy" id="74499"/>
    <lineage>
        <taxon>Eukaryota</taxon>
        <taxon>Fungi</taxon>
        <taxon>Dikarya</taxon>
        <taxon>Ascomycota</taxon>
        <taxon>Pezizomycotina</taxon>
        <taxon>Orbiliomycetes</taxon>
        <taxon>Orbiliales</taxon>
        <taxon>Orbiliaceae</taxon>
        <taxon>Drechslerella</taxon>
    </lineage>
</organism>
<gene>
    <name evidence="4" type="ORF">Dda_1646</name>
</gene>
<reference evidence="4" key="1">
    <citation type="submission" date="2023-01" db="EMBL/GenBank/DDBJ databases">
        <title>The chitinases involved in constricting ring structure development in the nematode-trapping fungus Drechslerella dactyloides.</title>
        <authorList>
            <person name="Wang R."/>
            <person name="Zhang L."/>
            <person name="Tang P."/>
            <person name="Li S."/>
            <person name="Liang L."/>
        </authorList>
    </citation>
    <scope>NUCLEOTIDE SEQUENCE</scope>
    <source>
        <strain evidence="4">YMF1.00031</strain>
    </source>
</reference>
<name>A0AAD6J3F8_DREDA</name>
<sequence>MSYNHSEMVSALSSLFSGIFIAERQPTPTAAADTSTILALTDTFGGISSSTTVQIASAATTDGTSVSTVKSTVPASIVRRIAKPAPAVASASDFLASDDIPTISNQQPASSPVEPPPSAVPLVSSAVFAAASVVPMPPNGYTLLSNVLILALNAPTAKLAETPLESYGMSWDTIIVPEAGVDLLVLNATQSDGTIICNYNAIIIPSDLRYTDSDSGWRSGLSTDQWNALYTYQTMCNVRMVRLNAYPMSSEFGAESLGGCCNSGEEGQNVTIVASAAASRFATAGLKSVPVNLAGLWHNPAKITDTNSTQTTEFLQFSPNSEFADTTTGGVINTYPGGRSQMVFFVAFATWSATSTYLNHIWIHWATRGVYNGYRRARLSTQVDDVLLETDAWDTKTPYRTTVEDMNTHALWVADINKRLASTNPGSNYFVELGLNGNGSLFQAKALDPNGQKCNYNPTVYTRFPDITPPDFQKHLGKGTDIWPPVTNFTAYPPECFKLDPLAAWLSTAAPAQTAFSYVSHTFTHLNLNSATYNDTYKEVNWNLQYFNLIGLDKNSILSTKSVITPAVTGLRNGDALQAMWDNGVWNAVGDNTRPDLRNPNSFWWPMMTTVADNGFGGFQITPRLATRIYFNCDTTMCVVAEWLAPIYGQSVPPPEAQGSIDDILLLERESTLNHILSLMNDPFEFHQMNMRTSITNSVSVPGTSLSGPYSLLQLWTETQVAEYSRLVDWPLITLKQDDLATSFKNRYLRDQCNASIRQAVNNGEVTAVIVTADPNNSCEAEIPVTIPGGIKETGSNVRIEQIGNDPTTIWVKLGGSPVRLTLAKPISLTSL</sequence>
<dbReference type="AlphaFoldDB" id="A0AAD6J3F8"/>
<comment type="caution">
    <text evidence="4">The sequence shown here is derived from an EMBL/GenBank/DDBJ whole genome shotgun (WGS) entry which is preliminary data.</text>
</comment>
<feature type="domain" description="Agd3 CBM87" evidence="2">
    <location>
        <begin position="145"/>
        <end position="365"/>
    </location>
</feature>
<dbReference type="Pfam" id="PF25116">
    <property type="entry name" value="CBM87_Agd3"/>
    <property type="match status" value="1"/>
</dbReference>
<keyword evidence="5" id="KW-1185">Reference proteome</keyword>
<evidence type="ECO:0000313" key="5">
    <source>
        <dbReference type="Proteomes" id="UP001221413"/>
    </source>
</evidence>
<evidence type="ECO:0000259" key="2">
    <source>
        <dbReference type="Pfam" id="PF25116"/>
    </source>
</evidence>
<proteinExistence type="predicted"/>